<dbReference type="AlphaFoldDB" id="A0A9D1FPV1"/>
<dbReference type="Proteomes" id="UP000824002">
    <property type="component" value="Unassembled WGS sequence"/>
</dbReference>
<dbReference type="EMBL" id="DVJP01000082">
    <property type="protein sequence ID" value="HIS77659.1"/>
    <property type="molecule type" value="Genomic_DNA"/>
</dbReference>
<reference evidence="1" key="2">
    <citation type="journal article" date="2021" name="PeerJ">
        <title>Extensive microbial diversity within the chicken gut microbiome revealed by metagenomics and culture.</title>
        <authorList>
            <person name="Gilroy R."/>
            <person name="Ravi A."/>
            <person name="Getino M."/>
            <person name="Pursley I."/>
            <person name="Horton D.L."/>
            <person name="Alikhan N.F."/>
            <person name="Baker D."/>
            <person name="Gharbi K."/>
            <person name="Hall N."/>
            <person name="Watson M."/>
            <person name="Adriaenssens E.M."/>
            <person name="Foster-Nyarko E."/>
            <person name="Jarju S."/>
            <person name="Secka A."/>
            <person name="Antonio M."/>
            <person name="Oren A."/>
            <person name="Chaudhuri R.R."/>
            <person name="La Ragione R."/>
            <person name="Hildebrand F."/>
            <person name="Pallen M.J."/>
        </authorList>
    </citation>
    <scope>NUCLEOTIDE SEQUENCE</scope>
    <source>
        <strain evidence="1">CHK199-13235</strain>
    </source>
</reference>
<sequence length="336" mass="38566">MKNDITSVLVESAIRRTLKNIQESPERATRNLIDLGLQFSDGRFQTRLLSQAQRMLQNQDSAYYELVKNTVETVDHDILASFGLNLGYNSCTKGARLIREIEGEKGFNIPWALNLMLNEEKLEKEPDFYPSVLRQGTALGIYTYLLFLEENPEKVLPMVKREPDCAFILFLRGKQVGGVFLEQMKSVKNAMVSVYADEEMEEACRKLRDARLLYSAHQRYTGGDREKIVSGQWLQSILPCRPAFAFLRAGFDCPAQIQREIYQYVTEVRDGQQFPVMLMDVKQDSLHIDQVISDGECLAGFEADGSLRTHESVKRDPRYNIFYRPLEEILRGASIR</sequence>
<protein>
    <submittedName>
        <fullName evidence="1">Uncharacterized protein</fullName>
    </submittedName>
</protein>
<reference evidence="1" key="1">
    <citation type="submission" date="2020-10" db="EMBL/GenBank/DDBJ databases">
        <authorList>
            <person name="Gilroy R."/>
        </authorList>
    </citation>
    <scope>NUCLEOTIDE SEQUENCE</scope>
    <source>
        <strain evidence="1">CHK199-13235</strain>
    </source>
</reference>
<evidence type="ECO:0000313" key="2">
    <source>
        <dbReference type="Proteomes" id="UP000824002"/>
    </source>
</evidence>
<organism evidence="1 2">
    <name type="scientific">Candidatus Merdivicinus excrementipullorum</name>
    <dbReference type="NCBI Taxonomy" id="2840867"/>
    <lineage>
        <taxon>Bacteria</taxon>
        <taxon>Bacillati</taxon>
        <taxon>Bacillota</taxon>
        <taxon>Clostridia</taxon>
        <taxon>Eubacteriales</taxon>
        <taxon>Oscillospiraceae</taxon>
        <taxon>Oscillospiraceae incertae sedis</taxon>
        <taxon>Candidatus Merdivicinus</taxon>
    </lineage>
</organism>
<accession>A0A9D1FPV1</accession>
<proteinExistence type="predicted"/>
<comment type="caution">
    <text evidence="1">The sequence shown here is derived from an EMBL/GenBank/DDBJ whole genome shotgun (WGS) entry which is preliminary data.</text>
</comment>
<evidence type="ECO:0000313" key="1">
    <source>
        <dbReference type="EMBL" id="HIS77659.1"/>
    </source>
</evidence>
<name>A0A9D1FPV1_9FIRM</name>
<gene>
    <name evidence="1" type="ORF">IAB51_12815</name>
</gene>